<dbReference type="GO" id="GO:0004814">
    <property type="term" value="F:arginine-tRNA ligase activity"/>
    <property type="evidence" value="ECO:0007669"/>
    <property type="project" value="UniProtKB-EC"/>
</dbReference>
<evidence type="ECO:0000259" key="10">
    <source>
        <dbReference type="SMART" id="SM00836"/>
    </source>
</evidence>
<dbReference type="Pfam" id="PF05746">
    <property type="entry name" value="DALR_1"/>
    <property type="match status" value="1"/>
</dbReference>
<dbReference type="CDD" id="cd00671">
    <property type="entry name" value="ArgRS_core"/>
    <property type="match status" value="1"/>
</dbReference>
<dbReference type="PRINTS" id="PR01038">
    <property type="entry name" value="TRNASYNTHARG"/>
</dbReference>
<name>A0A3P7CW13_SCHSO</name>
<dbReference type="Pfam" id="PF00750">
    <property type="entry name" value="tRNA-synt_1d"/>
    <property type="match status" value="1"/>
</dbReference>
<dbReference type="EC" id="6.1.1.19" evidence="2"/>
<dbReference type="SUPFAM" id="SSF52374">
    <property type="entry name" value="Nucleotidylyl transferase"/>
    <property type="match status" value="1"/>
</dbReference>
<proteinExistence type="inferred from homology"/>
<organism evidence="11 12">
    <name type="scientific">Schistocephalus solidus</name>
    <name type="common">Tapeworm</name>
    <dbReference type="NCBI Taxonomy" id="70667"/>
    <lineage>
        <taxon>Eukaryota</taxon>
        <taxon>Metazoa</taxon>
        <taxon>Spiralia</taxon>
        <taxon>Lophotrochozoa</taxon>
        <taxon>Platyhelminthes</taxon>
        <taxon>Cestoda</taxon>
        <taxon>Eucestoda</taxon>
        <taxon>Diphyllobothriidea</taxon>
        <taxon>Diphyllobothriidae</taxon>
        <taxon>Schistocephalus</taxon>
    </lineage>
</organism>
<dbReference type="NCBIfam" id="TIGR00456">
    <property type="entry name" value="argS"/>
    <property type="match status" value="1"/>
</dbReference>
<evidence type="ECO:0000256" key="1">
    <source>
        <dbReference type="ARBA" id="ARBA00005594"/>
    </source>
</evidence>
<dbReference type="GO" id="GO:0006420">
    <property type="term" value="P:arginyl-tRNA aminoacylation"/>
    <property type="evidence" value="ECO:0007669"/>
    <property type="project" value="InterPro"/>
</dbReference>
<dbReference type="InterPro" id="IPR001278">
    <property type="entry name" value="Arg-tRNA-ligase"/>
</dbReference>
<dbReference type="InterPro" id="IPR035684">
    <property type="entry name" value="ArgRS_core"/>
</dbReference>
<keyword evidence="5 9" id="KW-0067">ATP-binding</keyword>
<dbReference type="Gene3D" id="3.60.10.10">
    <property type="entry name" value="Endonuclease/exonuclease/phosphatase"/>
    <property type="match status" value="1"/>
</dbReference>
<dbReference type="PANTHER" id="PTHR11956:SF5">
    <property type="entry name" value="ARGININE--TRNA LIGASE, CYTOPLASMIC"/>
    <property type="match status" value="1"/>
</dbReference>
<evidence type="ECO:0000256" key="6">
    <source>
        <dbReference type="ARBA" id="ARBA00022917"/>
    </source>
</evidence>
<evidence type="ECO:0000256" key="2">
    <source>
        <dbReference type="ARBA" id="ARBA00012837"/>
    </source>
</evidence>
<keyword evidence="7 9" id="KW-0030">Aminoacyl-tRNA synthetase</keyword>
<dbReference type="FunFam" id="3.40.50.620:FF:000116">
    <property type="entry name" value="Arginine--tRNA ligase"/>
    <property type="match status" value="1"/>
</dbReference>
<evidence type="ECO:0000256" key="9">
    <source>
        <dbReference type="RuleBase" id="RU363038"/>
    </source>
</evidence>
<dbReference type="Gene3D" id="3.40.50.620">
    <property type="entry name" value="HUPs"/>
    <property type="match status" value="1"/>
</dbReference>
<dbReference type="InterPro" id="IPR014729">
    <property type="entry name" value="Rossmann-like_a/b/a_fold"/>
</dbReference>
<evidence type="ECO:0000313" key="11">
    <source>
        <dbReference type="EMBL" id="VDM01561.1"/>
    </source>
</evidence>
<dbReference type="GO" id="GO:0005524">
    <property type="term" value="F:ATP binding"/>
    <property type="evidence" value="ECO:0007669"/>
    <property type="project" value="UniProtKB-KW"/>
</dbReference>
<evidence type="ECO:0000256" key="8">
    <source>
        <dbReference type="ARBA" id="ARBA00049339"/>
    </source>
</evidence>
<protein>
    <recommendedName>
        <fullName evidence="2">arginine--tRNA ligase</fullName>
        <ecNumber evidence="2">6.1.1.19</ecNumber>
    </recommendedName>
</protein>
<dbReference type="AlphaFoldDB" id="A0A3P7CW13"/>
<keyword evidence="6 9" id="KW-0648">Protein biosynthesis</keyword>
<dbReference type="InterPro" id="IPR009080">
    <property type="entry name" value="tRNAsynth_Ia_anticodon-bd"/>
</dbReference>
<dbReference type="InterPro" id="IPR036691">
    <property type="entry name" value="Endo/exonu/phosph_ase_sf"/>
</dbReference>
<dbReference type="Proteomes" id="UP000275846">
    <property type="component" value="Unassembled WGS sequence"/>
</dbReference>
<evidence type="ECO:0000256" key="4">
    <source>
        <dbReference type="ARBA" id="ARBA00022741"/>
    </source>
</evidence>
<evidence type="ECO:0000256" key="7">
    <source>
        <dbReference type="ARBA" id="ARBA00023146"/>
    </source>
</evidence>
<accession>A0A3P7CW13</accession>
<keyword evidence="12" id="KW-1185">Reference proteome</keyword>
<feature type="domain" description="DALR anticodon binding" evidence="10">
    <location>
        <begin position="450"/>
        <end position="634"/>
    </location>
</feature>
<evidence type="ECO:0000313" key="12">
    <source>
        <dbReference type="Proteomes" id="UP000275846"/>
    </source>
</evidence>
<comment type="similarity">
    <text evidence="1 9">Belongs to the class-I aminoacyl-tRNA synthetase family.</text>
</comment>
<dbReference type="STRING" id="70667.A0A3P7CW13"/>
<dbReference type="SUPFAM" id="SSF47323">
    <property type="entry name" value="Anticodon-binding domain of a subclass of class I aminoacyl-tRNA synthetases"/>
    <property type="match status" value="1"/>
</dbReference>
<keyword evidence="3 9" id="KW-0436">Ligase</keyword>
<dbReference type="InterPro" id="IPR008909">
    <property type="entry name" value="DALR_anticod-bd"/>
</dbReference>
<evidence type="ECO:0000256" key="3">
    <source>
        <dbReference type="ARBA" id="ARBA00022598"/>
    </source>
</evidence>
<evidence type="ECO:0000256" key="5">
    <source>
        <dbReference type="ARBA" id="ARBA00022840"/>
    </source>
</evidence>
<sequence>MLDLGLDINHREEFYEIGNFSDSLFSKLDELRIQVAVLSPDIIAIKETWLSQNISDCEVALSGYQLFRRDRTQRQGGGVAMYVKSNFTVCEMTEKISNGIEAIWLKIKTRGSSTIIGESVSRLLAFLGHDILKLNHLGDWGTQFGMLIAHLHDTFKDLGDQPLPVSDLQTFYKASKKRFDEDEEFKKRAYEAVVKLQAHDPLYIRDWNKICDISKREFNEIYRRMDIKDLVPRGESFYQSRMESLVAALQSKNLLENDDGRQILRTDNSQVPLIIVKSDGGFTYDTSDLTAIRQRIQEEGADRIIYVVDSGQSMHFNILFAAAEKCGFLEPHRVTAEHIGFGLVLGEDKKKFKTRSGKTVKLIDLLNEGIERSLNKLKEKGRDKELTPEEQQTAAEAVAYGCIKYADLSHNRNNDYIFSFDKVRHRVLASLPTLPVIRMLDDRGNTAAYLLYAYTRIRSIVRKTGWSPEKLEAVRKSAHVVLNHPSELKLAKTLCRLPEVLYRLQTELLFHKLCDYLYEVSCVFTEFYDSCYCIEQDRKTGKCLPSFSSSSSPSPCFCSFLFPRFLLSYTFILAHGEGRVDEGANFAGLAVPKCRAVWSDIVKIDESRIILCEATATIMKCCFDILGIRTVEKM</sequence>
<reference evidence="11 12" key="1">
    <citation type="submission" date="2018-11" db="EMBL/GenBank/DDBJ databases">
        <authorList>
            <consortium name="Pathogen Informatics"/>
        </authorList>
    </citation>
    <scope>NUCLEOTIDE SEQUENCE [LARGE SCALE GENOMIC DNA]</scope>
    <source>
        <strain evidence="11 12">NST_G2</strain>
    </source>
</reference>
<dbReference type="SMART" id="SM00836">
    <property type="entry name" value="DALR_1"/>
    <property type="match status" value="1"/>
</dbReference>
<dbReference type="PANTHER" id="PTHR11956">
    <property type="entry name" value="ARGINYL-TRNA SYNTHETASE"/>
    <property type="match status" value="1"/>
</dbReference>
<dbReference type="EMBL" id="UYSU01039664">
    <property type="protein sequence ID" value="VDM01561.1"/>
    <property type="molecule type" value="Genomic_DNA"/>
</dbReference>
<dbReference type="SUPFAM" id="SSF56219">
    <property type="entry name" value="DNase I-like"/>
    <property type="match status" value="1"/>
</dbReference>
<comment type="catalytic activity">
    <reaction evidence="8">
        <text>tRNA(Arg) + L-arginine + ATP = L-arginyl-tRNA(Arg) + AMP + diphosphate</text>
        <dbReference type="Rhea" id="RHEA:20301"/>
        <dbReference type="Rhea" id="RHEA-COMP:9658"/>
        <dbReference type="Rhea" id="RHEA-COMP:9673"/>
        <dbReference type="ChEBI" id="CHEBI:30616"/>
        <dbReference type="ChEBI" id="CHEBI:32682"/>
        <dbReference type="ChEBI" id="CHEBI:33019"/>
        <dbReference type="ChEBI" id="CHEBI:78442"/>
        <dbReference type="ChEBI" id="CHEBI:78513"/>
        <dbReference type="ChEBI" id="CHEBI:456215"/>
        <dbReference type="EC" id="6.1.1.19"/>
    </reaction>
</comment>
<keyword evidence="4 9" id="KW-0547">Nucleotide-binding</keyword>
<gene>
    <name evidence="11" type="ORF">SSLN_LOCUS15175</name>
</gene>
<dbReference type="Gene3D" id="1.10.730.10">
    <property type="entry name" value="Isoleucyl-tRNA Synthetase, Domain 1"/>
    <property type="match status" value="2"/>
</dbReference>
<dbReference type="OrthoDB" id="68056at2759"/>